<dbReference type="Pfam" id="PF03109">
    <property type="entry name" value="ABC1"/>
    <property type="match status" value="1"/>
</dbReference>
<dbReference type="InterPro" id="IPR004147">
    <property type="entry name" value="ABC1_dom"/>
</dbReference>
<dbReference type="PROSITE" id="PS50011">
    <property type="entry name" value="PROTEIN_KINASE_DOM"/>
    <property type="match status" value="1"/>
</dbReference>
<organism evidence="2 3">
    <name type="scientific">Tengunoibacter tsumagoiensis</name>
    <dbReference type="NCBI Taxonomy" id="2014871"/>
    <lineage>
        <taxon>Bacteria</taxon>
        <taxon>Bacillati</taxon>
        <taxon>Chloroflexota</taxon>
        <taxon>Ktedonobacteria</taxon>
        <taxon>Ktedonobacterales</taxon>
        <taxon>Dictyobacteraceae</taxon>
        <taxon>Tengunoibacter</taxon>
    </lineage>
</organism>
<dbReference type="RefSeq" id="WP_126583206.1">
    <property type="nucleotide sequence ID" value="NZ_BIFR01000002.1"/>
</dbReference>
<evidence type="ECO:0000313" key="2">
    <source>
        <dbReference type="EMBL" id="GCE15792.1"/>
    </source>
</evidence>
<dbReference type="AlphaFoldDB" id="A0A402A9F5"/>
<dbReference type="InterPro" id="IPR011009">
    <property type="entry name" value="Kinase-like_dom_sf"/>
</dbReference>
<dbReference type="SUPFAM" id="SSF56112">
    <property type="entry name" value="Protein kinase-like (PK-like)"/>
    <property type="match status" value="1"/>
</dbReference>
<dbReference type="EMBL" id="BIFR01000002">
    <property type="protein sequence ID" value="GCE15792.1"/>
    <property type="molecule type" value="Genomic_DNA"/>
</dbReference>
<dbReference type="CDD" id="cd05121">
    <property type="entry name" value="ABC1_ADCK3-like"/>
    <property type="match status" value="1"/>
</dbReference>
<dbReference type="PANTHER" id="PTHR45890:SF1">
    <property type="entry name" value="AARF DOMAIN CONTAINING KINASE 2"/>
    <property type="match status" value="1"/>
</dbReference>
<feature type="domain" description="Protein kinase" evidence="1">
    <location>
        <begin position="138"/>
        <end position="458"/>
    </location>
</feature>
<dbReference type="GO" id="GO:0004672">
    <property type="term" value="F:protein kinase activity"/>
    <property type="evidence" value="ECO:0007669"/>
    <property type="project" value="InterPro"/>
</dbReference>
<dbReference type="InterPro" id="IPR052402">
    <property type="entry name" value="ADCK_kinase"/>
</dbReference>
<name>A0A402A9F5_9CHLR</name>
<dbReference type="GO" id="GO:0005524">
    <property type="term" value="F:ATP binding"/>
    <property type="evidence" value="ECO:0007669"/>
    <property type="project" value="InterPro"/>
</dbReference>
<proteinExistence type="predicted"/>
<dbReference type="OrthoDB" id="9795390at2"/>
<evidence type="ECO:0000259" key="1">
    <source>
        <dbReference type="PROSITE" id="PS50011"/>
    </source>
</evidence>
<evidence type="ECO:0000313" key="3">
    <source>
        <dbReference type="Proteomes" id="UP000287352"/>
    </source>
</evidence>
<dbReference type="Proteomes" id="UP000287352">
    <property type="component" value="Unassembled WGS sequence"/>
</dbReference>
<keyword evidence="3" id="KW-1185">Reference proteome</keyword>
<dbReference type="InterPro" id="IPR000719">
    <property type="entry name" value="Prot_kinase_dom"/>
</dbReference>
<sequence length="458" mass="52360">METHQEKNATTDASTISIQQVATQPTPFQIGARLLEVGVHLFVHTLRFAGKLLWKRLSRNNISRKALLGQAAADLCNSLGATFIKIGQILSTRRDLLSPEVIAPLIKLQDDIAPIPFRFVPPIVLTQFGRPLTAIFQEFEERPISSASIASVYRARLLDGRVVAVKVRRPEIVTRVACDLFIMRVMARLMGRLKVFTLIPMLEMINEVGQYIERQVDLRIEASNNRRFRAQFAHEPLIQFPVLIEEYCTDAIIVMDFIEDLVRIDQLQWAETEYQQSLIIGLRALYQMIFVDGFVHCDLHPGNMYFCPGGRVIMLDTGFVAELNRQNRFQFTDFFLGIATNDGKKCARILYETAFSRTEPFDHDRFEQATVEIIAKSSGSQARTFQVAPFVAQIFDVQRRFGLRGSTNFTMAILSLLVFEGIAKQLYPHLDFQKEAKPFLYEVIFEKQAEIMARNREV</sequence>
<dbReference type="Gene3D" id="1.10.510.10">
    <property type="entry name" value="Transferase(Phosphotransferase) domain 1"/>
    <property type="match status" value="1"/>
</dbReference>
<gene>
    <name evidence="2" type="primary">aarF</name>
    <name evidence="2" type="ORF">KTT_56510</name>
</gene>
<protein>
    <recommendedName>
        <fullName evidence="1">Protein kinase domain-containing protein</fullName>
    </recommendedName>
</protein>
<comment type="caution">
    <text evidence="2">The sequence shown here is derived from an EMBL/GenBank/DDBJ whole genome shotgun (WGS) entry which is preliminary data.</text>
</comment>
<accession>A0A402A9F5</accession>
<reference evidence="3" key="1">
    <citation type="submission" date="2018-12" db="EMBL/GenBank/DDBJ databases">
        <title>Tengunoibacter tsumagoiensis gen. nov., sp. nov., Dictyobacter kobayashii sp. nov., D. alpinus sp. nov., and D. joshuensis sp. nov. and description of Dictyobacteraceae fam. nov. within the order Ktedonobacterales isolated from Tengu-no-mugimeshi.</title>
        <authorList>
            <person name="Wang C.M."/>
            <person name="Zheng Y."/>
            <person name="Sakai Y."/>
            <person name="Toyoda A."/>
            <person name="Minakuchi Y."/>
            <person name="Abe K."/>
            <person name="Yokota A."/>
            <person name="Yabe S."/>
        </authorList>
    </citation>
    <scope>NUCLEOTIDE SEQUENCE [LARGE SCALE GENOMIC DNA]</scope>
    <source>
        <strain evidence="3">Uno3</strain>
    </source>
</reference>
<dbReference type="PANTHER" id="PTHR45890">
    <property type="entry name" value="AARF DOMAIN CONTAINING KINASE 2 (PREDICTED)"/>
    <property type="match status" value="1"/>
</dbReference>